<accession>A0A9X7W0K3</accession>
<reference evidence="2 3" key="1">
    <citation type="submission" date="2021-02" db="EMBL/GenBank/DDBJ databases">
        <title>Alicyclobacillus curvatus sp. nov. and Alicyclobacillus mengziensis sp. nov., two acidophilic bacteria isolated from acid mine drainage.</title>
        <authorList>
            <person name="Huang Y."/>
        </authorList>
    </citation>
    <scope>NUCLEOTIDE SEQUENCE [LARGE SCALE GENOMIC DNA]</scope>
    <source>
        <strain evidence="2 3">S30H14</strain>
    </source>
</reference>
<dbReference type="InterPro" id="IPR013149">
    <property type="entry name" value="ADH-like_C"/>
</dbReference>
<dbReference type="InterPro" id="IPR011032">
    <property type="entry name" value="GroES-like_sf"/>
</dbReference>
<dbReference type="RefSeq" id="WP_206656470.1">
    <property type="nucleotide sequence ID" value="NZ_CP071182.1"/>
</dbReference>
<dbReference type="EMBL" id="CP071182">
    <property type="protein sequence ID" value="QSO47108.1"/>
    <property type="molecule type" value="Genomic_DNA"/>
</dbReference>
<keyword evidence="2" id="KW-0560">Oxidoreductase</keyword>
<dbReference type="InterPro" id="IPR020843">
    <property type="entry name" value="ER"/>
</dbReference>
<dbReference type="PANTHER" id="PTHR43677:SF1">
    <property type="entry name" value="ACRYLYL-COA REDUCTASE ACUI-RELATED"/>
    <property type="match status" value="1"/>
</dbReference>
<dbReference type="SMART" id="SM00829">
    <property type="entry name" value="PKS_ER"/>
    <property type="match status" value="1"/>
</dbReference>
<keyword evidence="3" id="KW-1185">Reference proteome</keyword>
<protein>
    <submittedName>
        <fullName evidence="2">Acryloyl-CoA reductase</fullName>
        <ecNumber evidence="2">1.3.1.95</ecNumber>
    </submittedName>
</protein>
<dbReference type="PANTHER" id="PTHR43677">
    <property type="entry name" value="SHORT-CHAIN DEHYDROGENASE/REDUCTASE"/>
    <property type="match status" value="1"/>
</dbReference>
<dbReference type="GO" id="GO:0043958">
    <property type="term" value="F:acryloyl-CoA reductase (NADH) activity"/>
    <property type="evidence" value="ECO:0007669"/>
    <property type="project" value="UniProtKB-EC"/>
</dbReference>
<sequence>MPDSFPALVVKKDDDSFSVGVEGLTMDALPLGEVVIRVEYSSVNYKDGLACTPNGRIVRSYPFVPGIDLAGTVANSTDSRFREGDKVLVTGYELGVNHFGGFSQYARVPADWVVAVPDGLTVRETMVFGTAGFTAALSLYHLETAGVRADQGPVLVTGATGGVGSVAVALFSSRGYEVVASTGKESEIGYLRELGAKDVKPRSETSAESKRVLEKEVWAGAVDPVGGSTLSYILRTTRYNGAVAVSGLTGGSDLATTVFPFILRGVKLLGVDSVFCPMDIRKDVWQKLATEWKPAENTLQRMVNREVGLDGIASAYPQVLKGEMRGRVLVRL</sequence>
<dbReference type="Pfam" id="PF08240">
    <property type="entry name" value="ADH_N"/>
    <property type="match status" value="1"/>
</dbReference>
<dbReference type="InterPro" id="IPR036291">
    <property type="entry name" value="NAD(P)-bd_dom_sf"/>
</dbReference>
<name>A0A9X7W0K3_9BACL</name>
<gene>
    <name evidence="2" type="ORF">JZ786_22310</name>
</gene>
<evidence type="ECO:0000313" key="2">
    <source>
        <dbReference type="EMBL" id="QSO47108.1"/>
    </source>
</evidence>
<dbReference type="KEGG" id="afx:JZ786_22310"/>
<dbReference type="NCBIfam" id="TIGR02823">
    <property type="entry name" value="oxido_YhdH"/>
    <property type="match status" value="1"/>
</dbReference>
<dbReference type="InterPro" id="IPR013154">
    <property type="entry name" value="ADH-like_N"/>
</dbReference>
<dbReference type="Gene3D" id="3.90.180.10">
    <property type="entry name" value="Medium-chain alcohol dehydrogenases, catalytic domain"/>
    <property type="match status" value="1"/>
</dbReference>
<dbReference type="Gene3D" id="3.40.50.720">
    <property type="entry name" value="NAD(P)-binding Rossmann-like Domain"/>
    <property type="match status" value="1"/>
</dbReference>
<dbReference type="SUPFAM" id="SSF51735">
    <property type="entry name" value="NAD(P)-binding Rossmann-fold domains"/>
    <property type="match status" value="1"/>
</dbReference>
<organism evidence="2 3">
    <name type="scientific">Alicyclobacillus mengziensis</name>
    <dbReference type="NCBI Taxonomy" id="2931921"/>
    <lineage>
        <taxon>Bacteria</taxon>
        <taxon>Bacillati</taxon>
        <taxon>Bacillota</taxon>
        <taxon>Bacilli</taxon>
        <taxon>Bacillales</taxon>
        <taxon>Alicyclobacillaceae</taxon>
        <taxon>Alicyclobacillus</taxon>
    </lineage>
</organism>
<dbReference type="Proteomes" id="UP000663505">
    <property type="component" value="Chromosome"/>
</dbReference>
<feature type="domain" description="Enoyl reductase (ER)" evidence="1">
    <location>
        <begin position="12"/>
        <end position="330"/>
    </location>
</feature>
<dbReference type="InterPro" id="IPR051397">
    <property type="entry name" value="Zn-ADH-like_protein"/>
</dbReference>
<dbReference type="GO" id="GO:0043957">
    <property type="term" value="F:acryloyl-CoA reductase (NADPH) activity"/>
    <property type="evidence" value="ECO:0007669"/>
    <property type="project" value="TreeGrafter"/>
</dbReference>
<dbReference type="AlphaFoldDB" id="A0A9X7W0K3"/>
<proteinExistence type="predicted"/>
<dbReference type="EC" id="1.3.1.95" evidence="2"/>
<evidence type="ECO:0000259" key="1">
    <source>
        <dbReference type="SMART" id="SM00829"/>
    </source>
</evidence>
<dbReference type="InterPro" id="IPR014188">
    <property type="entry name" value="Acrylyl-CoA_reductase_AcuI"/>
</dbReference>
<dbReference type="SUPFAM" id="SSF50129">
    <property type="entry name" value="GroES-like"/>
    <property type="match status" value="1"/>
</dbReference>
<evidence type="ECO:0000313" key="3">
    <source>
        <dbReference type="Proteomes" id="UP000663505"/>
    </source>
</evidence>
<dbReference type="Pfam" id="PF00107">
    <property type="entry name" value="ADH_zinc_N"/>
    <property type="match status" value="1"/>
</dbReference>